<accession>A0A8H2K646</accession>
<dbReference type="OrthoDB" id="8481147at2"/>
<dbReference type="GO" id="GO:0055085">
    <property type="term" value="P:transmembrane transport"/>
    <property type="evidence" value="ECO:0007669"/>
    <property type="project" value="InterPro"/>
</dbReference>
<dbReference type="Proteomes" id="UP000316560">
    <property type="component" value="Unassembled WGS sequence"/>
</dbReference>
<dbReference type="InterPro" id="IPR003439">
    <property type="entry name" value="ABC_transporter-like_ATP-bd"/>
</dbReference>
<comment type="subcellular location">
    <subcellularLocation>
        <location evidence="1">Cell membrane</location>
        <topology evidence="1">Multi-pass membrane protein</topology>
    </subcellularLocation>
</comment>
<keyword evidence="6" id="KW-0547">Nucleotide-binding</keyword>
<evidence type="ECO:0000313" key="13">
    <source>
        <dbReference type="EMBL" id="TQO19865.1"/>
    </source>
</evidence>
<name>A0A8H2K646_9MICO</name>
<evidence type="ECO:0000256" key="7">
    <source>
        <dbReference type="ARBA" id="ARBA00022840"/>
    </source>
</evidence>
<dbReference type="SUPFAM" id="SSF52540">
    <property type="entry name" value="P-loop containing nucleoside triphosphate hydrolases"/>
    <property type="match status" value="1"/>
</dbReference>
<feature type="transmembrane region" description="Helical" evidence="11">
    <location>
        <begin position="34"/>
        <end position="52"/>
    </location>
</feature>
<evidence type="ECO:0000256" key="2">
    <source>
        <dbReference type="ARBA" id="ARBA00005417"/>
    </source>
</evidence>
<dbReference type="PROSITE" id="PS00211">
    <property type="entry name" value="ABC_TRANSPORTER_1"/>
    <property type="match status" value="1"/>
</dbReference>
<dbReference type="GO" id="GO:0005886">
    <property type="term" value="C:plasma membrane"/>
    <property type="evidence" value="ECO:0007669"/>
    <property type="project" value="UniProtKB-SubCell"/>
</dbReference>
<dbReference type="PANTHER" id="PTHR43776:SF7">
    <property type="entry name" value="D,D-DIPEPTIDE TRANSPORT ATP-BINDING PROTEIN DDPF-RELATED"/>
    <property type="match status" value="1"/>
</dbReference>
<dbReference type="Gene3D" id="3.40.50.300">
    <property type="entry name" value="P-loop containing nucleotide triphosphate hydrolases"/>
    <property type="match status" value="1"/>
</dbReference>
<evidence type="ECO:0000256" key="10">
    <source>
        <dbReference type="SAM" id="MobiDB-lite"/>
    </source>
</evidence>
<organism evidence="13 14">
    <name type="scientific">Rhodoglobus vestalii</name>
    <dbReference type="NCBI Taxonomy" id="193384"/>
    <lineage>
        <taxon>Bacteria</taxon>
        <taxon>Bacillati</taxon>
        <taxon>Actinomycetota</taxon>
        <taxon>Actinomycetes</taxon>
        <taxon>Micrococcales</taxon>
        <taxon>Microbacteriaceae</taxon>
        <taxon>Rhodoglobus</taxon>
    </lineage>
</organism>
<evidence type="ECO:0000256" key="9">
    <source>
        <dbReference type="ARBA" id="ARBA00023136"/>
    </source>
</evidence>
<proteinExistence type="inferred from homology"/>
<evidence type="ECO:0000256" key="11">
    <source>
        <dbReference type="SAM" id="Phobius"/>
    </source>
</evidence>
<protein>
    <submittedName>
        <fullName evidence="13">ABC transporter family protein</fullName>
    </submittedName>
</protein>
<evidence type="ECO:0000256" key="1">
    <source>
        <dbReference type="ARBA" id="ARBA00004651"/>
    </source>
</evidence>
<dbReference type="InterPro" id="IPR027417">
    <property type="entry name" value="P-loop_NTPase"/>
</dbReference>
<keyword evidence="4" id="KW-1003">Cell membrane</keyword>
<dbReference type="Pfam" id="PF00005">
    <property type="entry name" value="ABC_tran"/>
    <property type="match status" value="1"/>
</dbReference>
<evidence type="ECO:0000256" key="4">
    <source>
        <dbReference type="ARBA" id="ARBA00022475"/>
    </source>
</evidence>
<keyword evidence="8 11" id="KW-1133">Transmembrane helix</keyword>
<dbReference type="CDD" id="cd06261">
    <property type="entry name" value="TM_PBP2"/>
    <property type="match status" value="1"/>
</dbReference>
<dbReference type="EMBL" id="VFRA01000001">
    <property type="protein sequence ID" value="TQO19865.1"/>
    <property type="molecule type" value="Genomic_DNA"/>
</dbReference>
<keyword evidence="5 11" id="KW-0812">Transmembrane</keyword>
<dbReference type="InterPro" id="IPR050319">
    <property type="entry name" value="ABC_transp_ATP-bind"/>
</dbReference>
<feature type="transmembrane region" description="Helical" evidence="11">
    <location>
        <begin position="126"/>
        <end position="148"/>
    </location>
</feature>
<feature type="region of interest" description="Disordered" evidence="10">
    <location>
        <begin position="1"/>
        <end position="20"/>
    </location>
</feature>
<feature type="transmembrane region" description="Helical" evidence="11">
    <location>
        <begin position="160"/>
        <end position="184"/>
    </location>
</feature>
<dbReference type="RefSeq" id="WP_141990297.1">
    <property type="nucleotide sequence ID" value="NZ_VFRA01000001.1"/>
</dbReference>
<gene>
    <name evidence="13" type="ORF">FB472_1463</name>
</gene>
<dbReference type="Pfam" id="PF19300">
    <property type="entry name" value="BPD_transp_1_N"/>
    <property type="match status" value="1"/>
</dbReference>
<keyword evidence="3" id="KW-0813">Transport</keyword>
<keyword evidence="14" id="KW-1185">Reference proteome</keyword>
<keyword evidence="9 11" id="KW-0472">Membrane</keyword>
<keyword evidence="7" id="KW-0067">ATP-binding</keyword>
<evidence type="ECO:0000259" key="12">
    <source>
        <dbReference type="PROSITE" id="PS50893"/>
    </source>
</evidence>
<comment type="caution">
    <text evidence="13">The sequence shown here is derived from an EMBL/GenBank/DDBJ whole genome shotgun (WGS) entry which is preliminary data.</text>
</comment>
<evidence type="ECO:0000256" key="5">
    <source>
        <dbReference type="ARBA" id="ARBA00022692"/>
    </source>
</evidence>
<dbReference type="AlphaFoldDB" id="A0A8H2K646"/>
<feature type="domain" description="ABC transporter" evidence="12">
    <location>
        <begin position="71"/>
        <end position="356"/>
    </location>
</feature>
<dbReference type="InterPro" id="IPR045621">
    <property type="entry name" value="BPD_transp_1_N"/>
</dbReference>
<dbReference type="InterPro" id="IPR000515">
    <property type="entry name" value="MetI-like"/>
</dbReference>
<evidence type="ECO:0000256" key="6">
    <source>
        <dbReference type="ARBA" id="ARBA00022741"/>
    </source>
</evidence>
<reference evidence="13 14" key="1">
    <citation type="submission" date="2019-06" db="EMBL/GenBank/DDBJ databases">
        <title>Sequencing the genomes of 1000 actinobacteria strains.</title>
        <authorList>
            <person name="Klenk H.-P."/>
        </authorList>
    </citation>
    <scope>NUCLEOTIDE SEQUENCE [LARGE SCALE GENOMIC DNA]</scope>
    <source>
        <strain evidence="13 14">DSM 21947</strain>
    </source>
</reference>
<dbReference type="PROSITE" id="PS50893">
    <property type="entry name" value="ABC_TRANSPORTER_2"/>
    <property type="match status" value="1"/>
</dbReference>
<sequence length="365" mass="40679">MKLDSAEQKPQTRPSGRVGGAHQHHWFRRLLTRVGWTLLVVWSAVSLTFVLSRVIPADPARLAAGMGAGAEQVAEVRRQLGLDLPLWEQYINYLFGIVRLDFGDSVQSRQPVLDDIVRFFPATLELVLLAMFIYAIVGIGLGVVWATLSDGWRSRMLAGLSILGAALPVFWTGLLLQLTLASMLDRRSRSYRRQVQAVFQQPLLALDQRRTIGWSVAEPLVIHRVGNVQTRTERAAELLGSVGLSADFMTRLPRELSGGQLQRVNIARALALEPRLLVCDEAVSALDVSVQAQVLDIFLEMQERLGIAMLFISHNIAVVRHISDLIIVMRHGDVVERGETSQVCENPRSDYAKELIGSWLEPVVR</sequence>
<evidence type="ECO:0000256" key="3">
    <source>
        <dbReference type="ARBA" id="ARBA00022448"/>
    </source>
</evidence>
<dbReference type="PANTHER" id="PTHR43776">
    <property type="entry name" value="TRANSPORT ATP-BINDING PROTEIN"/>
    <property type="match status" value="1"/>
</dbReference>
<dbReference type="CDD" id="cd03257">
    <property type="entry name" value="ABC_NikE_OppD_transporters"/>
    <property type="match status" value="1"/>
</dbReference>
<dbReference type="GO" id="GO:0005524">
    <property type="term" value="F:ATP binding"/>
    <property type="evidence" value="ECO:0007669"/>
    <property type="project" value="UniProtKB-KW"/>
</dbReference>
<dbReference type="InterPro" id="IPR017871">
    <property type="entry name" value="ABC_transporter-like_CS"/>
</dbReference>
<comment type="similarity">
    <text evidence="2">Belongs to the ABC transporter superfamily.</text>
</comment>
<evidence type="ECO:0000256" key="8">
    <source>
        <dbReference type="ARBA" id="ARBA00022989"/>
    </source>
</evidence>
<evidence type="ECO:0000313" key="14">
    <source>
        <dbReference type="Proteomes" id="UP000316560"/>
    </source>
</evidence>
<dbReference type="GO" id="GO:0016887">
    <property type="term" value="F:ATP hydrolysis activity"/>
    <property type="evidence" value="ECO:0007669"/>
    <property type="project" value="InterPro"/>
</dbReference>